<evidence type="ECO:0000256" key="2">
    <source>
        <dbReference type="ARBA" id="ARBA00023002"/>
    </source>
</evidence>
<dbReference type="Gene3D" id="3.40.309.10">
    <property type="entry name" value="Aldehyde Dehydrogenase, Chain A, domain 2"/>
    <property type="match status" value="1"/>
</dbReference>
<dbReference type="Gene3D" id="3.40.605.10">
    <property type="entry name" value="Aldehyde Dehydrogenase, Chain A, domain 1"/>
    <property type="match status" value="1"/>
</dbReference>
<comment type="catalytic activity">
    <reaction evidence="4">
        <text>2,5-dioxopentanoate + NADP(+) + H2O = 2-oxoglutarate + NADPH + 2 H(+)</text>
        <dbReference type="Rhea" id="RHEA:11296"/>
        <dbReference type="ChEBI" id="CHEBI:15377"/>
        <dbReference type="ChEBI" id="CHEBI:15378"/>
        <dbReference type="ChEBI" id="CHEBI:16810"/>
        <dbReference type="ChEBI" id="CHEBI:57783"/>
        <dbReference type="ChEBI" id="CHEBI:58136"/>
        <dbReference type="ChEBI" id="CHEBI:58349"/>
        <dbReference type="EC" id="1.2.1.26"/>
    </reaction>
</comment>
<organism evidence="8 9">
    <name type="scientific">Pseudomonas protegens</name>
    <dbReference type="NCBI Taxonomy" id="380021"/>
    <lineage>
        <taxon>Bacteria</taxon>
        <taxon>Pseudomonadati</taxon>
        <taxon>Pseudomonadota</taxon>
        <taxon>Gammaproteobacteria</taxon>
        <taxon>Pseudomonadales</taxon>
        <taxon>Pseudomonadaceae</taxon>
        <taxon>Pseudomonas</taxon>
    </lineage>
</organism>
<dbReference type="PANTHER" id="PTHR43353:SF3">
    <property type="entry name" value="ALDEHYDE DEHYDROGENASE-RELATED"/>
    <property type="match status" value="1"/>
</dbReference>
<dbReference type="InterPro" id="IPR016161">
    <property type="entry name" value="Ald_DH/histidinol_DH"/>
</dbReference>
<dbReference type="Proteomes" id="UP000248188">
    <property type="component" value="Unassembled WGS sequence"/>
</dbReference>
<dbReference type="GO" id="GO:0047533">
    <property type="term" value="F:2,5-dioxovalerate dehydrogenase (NADP+) activity"/>
    <property type="evidence" value="ECO:0007669"/>
    <property type="project" value="UniProtKB-EC"/>
</dbReference>
<keyword evidence="2" id="KW-0560">Oxidoreductase</keyword>
<dbReference type="FunFam" id="3.40.605.10:FF:000037">
    <property type="entry name" value="NADP-dependent fatty aldehyde dehydrogenase"/>
    <property type="match status" value="1"/>
</dbReference>
<dbReference type="InterPro" id="IPR016163">
    <property type="entry name" value="Ald_DH_C"/>
</dbReference>
<dbReference type="SUPFAM" id="SSF53720">
    <property type="entry name" value="ALDH-like"/>
    <property type="match status" value="1"/>
</dbReference>
<dbReference type="InterPro" id="IPR016162">
    <property type="entry name" value="Ald_DH_N"/>
</dbReference>
<evidence type="ECO:0000256" key="4">
    <source>
        <dbReference type="ARBA" id="ARBA00051918"/>
    </source>
</evidence>
<evidence type="ECO:0000256" key="5">
    <source>
        <dbReference type="ARBA" id="ARBA00067023"/>
    </source>
</evidence>
<gene>
    <name evidence="8" type="ORF">DMX08_08185</name>
</gene>
<sequence length="539" mass="55809">MTVTGQMLIGHTAVLGGQGSIHGLAAASGEVLQPAFGGASAAELERACALAEAAFDPYRQLPLAQRAAFLESIASHVLGLGEELIERCHLETGLPRARLEGERGRTVGQLRLFAQVVRDGGFLGVRIDPAQPERQPLPRVELRLRHIGLGPVAVFGASNFPLAFSVAGGDTASALAAGCPVIVKAHSAHPGTSELVGQAIARAAQSLGLPEGVFSLLFDSGRAIGQGLVADPRIKAVGFTGSRTGGVALMQIAALRPEPIPVYAEMSSINPVLLLPQALEARAEQIAPAFVASLTQGAGQFCTNPGLILALEGPALQRFESAAAAALATQAAQTMLTPGIHRSYCQGVAALAAHAQVQTLAQGLAGQGTQARGALFATSAEAFMGCAQLREEVFGPASLIVRCPDFAALQQVLQSLEGQLTIALHLSDGDHPQVRTLLPLLERKAGRLLVNGFGTGVEVAHAMVHGGPFPATSDSRSTSVGSLAIQRFLRPVSYQDLPEALLPAELSSGNRLHVPQLIDGQGPISPTTHSPTGAFTHRS</sequence>
<evidence type="ECO:0000259" key="7">
    <source>
        <dbReference type="Pfam" id="PF00171"/>
    </source>
</evidence>
<comment type="catalytic activity">
    <reaction evidence="3">
        <text>2,5-dioxopentanoate + NAD(+) + H2O = 2-oxoglutarate + NADH + 2 H(+)</text>
        <dbReference type="Rhea" id="RHEA:47152"/>
        <dbReference type="ChEBI" id="CHEBI:15377"/>
        <dbReference type="ChEBI" id="CHEBI:15378"/>
        <dbReference type="ChEBI" id="CHEBI:16810"/>
        <dbReference type="ChEBI" id="CHEBI:57540"/>
        <dbReference type="ChEBI" id="CHEBI:57945"/>
        <dbReference type="ChEBI" id="CHEBI:58136"/>
    </reaction>
</comment>
<evidence type="ECO:0000256" key="3">
    <source>
        <dbReference type="ARBA" id="ARBA00050769"/>
    </source>
</evidence>
<accession>A0A9Q6II03</accession>
<feature type="region of interest" description="Disordered" evidence="6">
    <location>
        <begin position="518"/>
        <end position="539"/>
    </location>
</feature>
<reference evidence="8 9" key="1">
    <citation type="submission" date="2018-06" db="EMBL/GenBank/DDBJ databases">
        <title>Pseudomonas diversity within urban Lake Michigan freshwaters.</title>
        <authorList>
            <person name="Batrich M."/>
            <person name="Hatzopoulos T."/>
            <person name="Putonti C."/>
        </authorList>
    </citation>
    <scope>NUCLEOTIDE SEQUENCE [LARGE SCALE GENOMIC DNA]</scope>
    <source>
        <strain evidence="8 9">MB-090624</strain>
    </source>
</reference>
<dbReference type="RefSeq" id="WP_110651888.1">
    <property type="nucleotide sequence ID" value="NZ_JAINDD010000001.1"/>
</dbReference>
<evidence type="ECO:0000313" key="9">
    <source>
        <dbReference type="Proteomes" id="UP000248188"/>
    </source>
</evidence>
<dbReference type="InterPro" id="IPR044151">
    <property type="entry name" value="ALDH_KGSADH"/>
</dbReference>
<dbReference type="Pfam" id="PF00171">
    <property type="entry name" value="Aldedh"/>
    <property type="match status" value="1"/>
</dbReference>
<dbReference type="EMBL" id="QJRN01000004">
    <property type="protein sequence ID" value="PYC39987.1"/>
    <property type="molecule type" value="Genomic_DNA"/>
</dbReference>
<dbReference type="InterPro" id="IPR015590">
    <property type="entry name" value="Aldehyde_DH_dom"/>
</dbReference>
<dbReference type="CDD" id="cd07129">
    <property type="entry name" value="ALDH_KGSADH"/>
    <property type="match status" value="1"/>
</dbReference>
<feature type="compositionally biased region" description="Polar residues" evidence="6">
    <location>
        <begin position="524"/>
        <end position="533"/>
    </location>
</feature>
<feature type="domain" description="Aldehyde dehydrogenase" evidence="7">
    <location>
        <begin position="38"/>
        <end position="410"/>
    </location>
</feature>
<name>A0A9Q6II03_9PSED</name>
<protein>
    <recommendedName>
        <fullName evidence="5">2,5-dioxovalerate dehydrogenase</fullName>
        <ecNumber evidence="5">1.2.1.26</ecNumber>
    </recommendedName>
</protein>
<dbReference type="PANTHER" id="PTHR43353">
    <property type="entry name" value="SUCCINATE-SEMIALDEHYDE DEHYDROGENASE, MITOCHONDRIAL"/>
    <property type="match status" value="1"/>
</dbReference>
<evidence type="ECO:0000256" key="6">
    <source>
        <dbReference type="SAM" id="MobiDB-lite"/>
    </source>
</evidence>
<comment type="similarity">
    <text evidence="1">Belongs to the aldehyde dehydrogenase family.</text>
</comment>
<evidence type="ECO:0000256" key="1">
    <source>
        <dbReference type="ARBA" id="ARBA00009986"/>
    </source>
</evidence>
<proteinExistence type="inferred from homology"/>
<dbReference type="InterPro" id="IPR050740">
    <property type="entry name" value="Aldehyde_DH_Superfamily"/>
</dbReference>
<comment type="caution">
    <text evidence="8">The sequence shown here is derived from an EMBL/GenBank/DDBJ whole genome shotgun (WGS) entry which is preliminary data.</text>
</comment>
<dbReference type="AlphaFoldDB" id="A0A9Q6II03"/>
<evidence type="ECO:0000313" key="8">
    <source>
        <dbReference type="EMBL" id="PYC39987.1"/>
    </source>
</evidence>
<dbReference type="EC" id="1.2.1.26" evidence="5"/>